<feature type="chain" id="PRO_5041089990" description="Fimbrial adhesin MrpH C-terminal domain-containing protein" evidence="1">
    <location>
        <begin position="23"/>
        <end position="344"/>
    </location>
</feature>
<evidence type="ECO:0000313" key="3">
    <source>
        <dbReference type="EMBL" id="HAT3899689.1"/>
    </source>
</evidence>
<reference evidence="3" key="1">
    <citation type="journal article" date="2018" name="Genome Biol.">
        <title>SKESA: strategic k-mer extension for scrupulous assemblies.</title>
        <authorList>
            <person name="Souvorov A."/>
            <person name="Agarwala R."/>
            <person name="Lipman D.J."/>
        </authorList>
    </citation>
    <scope>NUCLEOTIDE SEQUENCE</scope>
    <source>
        <strain evidence="3">O50</strain>
    </source>
</reference>
<reference evidence="3" key="2">
    <citation type="submission" date="2020-09" db="EMBL/GenBank/DDBJ databases">
        <authorList>
            <consortium name="NCBI Pathogen Detection Project"/>
        </authorList>
    </citation>
    <scope>NUCLEOTIDE SEQUENCE</scope>
    <source>
        <strain evidence="3">O50</strain>
    </source>
</reference>
<keyword evidence="1" id="KW-0732">Signal</keyword>
<dbReference type="AlphaFoldDB" id="A0A6D1RBL2"/>
<protein>
    <recommendedName>
        <fullName evidence="2">Fimbrial adhesin MrpH C-terminal domain-containing protein</fullName>
    </recommendedName>
</protein>
<dbReference type="Pfam" id="PF24223">
    <property type="entry name" value="MrpH_C"/>
    <property type="match status" value="1"/>
</dbReference>
<dbReference type="InterPro" id="IPR057010">
    <property type="entry name" value="MrpH_C"/>
</dbReference>
<dbReference type="GO" id="GO:0007155">
    <property type="term" value="P:cell adhesion"/>
    <property type="evidence" value="ECO:0007669"/>
    <property type="project" value="InterPro"/>
</dbReference>
<gene>
    <name evidence="3" type="ORF">I9Y29_004165</name>
</gene>
<dbReference type="EMBL" id="DACSXJ010000034">
    <property type="protein sequence ID" value="HAT3899689.1"/>
    <property type="molecule type" value="Genomic_DNA"/>
</dbReference>
<dbReference type="RefSeq" id="WP_127786118.1">
    <property type="nucleotide sequence ID" value="NZ_CABDWZ010000001.1"/>
</dbReference>
<comment type="caution">
    <text evidence="3">The sequence shown here is derived from an EMBL/GenBank/DDBJ whole genome shotgun (WGS) entry which is preliminary data.</text>
</comment>
<dbReference type="InterPro" id="IPR036937">
    <property type="entry name" value="Adhesion_dom_fimbrial_sf"/>
</dbReference>
<dbReference type="Gene3D" id="2.60.40.1090">
    <property type="entry name" value="Fimbrial-type adhesion domain"/>
    <property type="match status" value="1"/>
</dbReference>
<evidence type="ECO:0000259" key="2">
    <source>
        <dbReference type="Pfam" id="PF24223"/>
    </source>
</evidence>
<accession>A0A6D1RBL2</accession>
<organism evidence="3">
    <name type="scientific">Citrobacter freundii</name>
    <dbReference type="NCBI Taxonomy" id="546"/>
    <lineage>
        <taxon>Bacteria</taxon>
        <taxon>Pseudomonadati</taxon>
        <taxon>Pseudomonadota</taxon>
        <taxon>Gammaproteobacteria</taxon>
        <taxon>Enterobacterales</taxon>
        <taxon>Enterobacteriaceae</taxon>
        <taxon>Citrobacter</taxon>
        <taxon>Citrobacter freundii complex</taxon>
    </lineage>
</organism>
<dbReference type="GO" id="GO:0009289">
    <property type="term" value="C:pilus"/>
    <property type="evidence" value="ECO:0007669"/>
    <property type="project" value="InterPro"/>
</dbReference>
<feature type="domain" description="Fimbrial adhesin MrpH C-terminal" evidence="2">
    <location>
        <begin position="231"/>
        <end position="339"/>
    </location>
</feature>
<dbReference type="Proteomes" id="UP000855471">
    <property type="component" value="Unassembled WGS sequence"/>
</dbReference>
<feature type="signal peptide" evidence="1">
    <location>
        <begin position="1"/>
        <end position="22"/>
    </location>
</feature>
<sequence length="344" mass="37921">MTRLIKSVSVIYALLFSSFCSAAMFATSNDVPEVTFPLYERNDIYEGYTFVIRAFFNGSTGMIHKWSLWPGYEHCNNQDATVVGAWSLAIPNKIITNGVTLEIYGLNDGGGGIPSKVIDLGNGRRNMWVFWPYNNNSYPSGVDVRCKHFLNNAGAGIGNGTMDLWVKVTDISANHRPGKYSISIVSDASYNIYEDNAGIISNDALFRQVSLSTMNKRPFAIPFNFSTNSNCSVSDTELIFDHGALKPDEINSSILSKDVELSCSALYSQGNARLYFDNIIGTDQKDLKLKNNEINAKITVDRTDVSVLGGSKEKIKITSQLSKVSNRVQAGPFSGSTVLTVEWY</sequence>
<evidence type="ECO:0000256" key="1">
    <source>
        <dbReference type="SAM" id="SignalP"/>
    </source>
</evidence>
<proteinExistence type="predicted"/>
<name>A0A6D1RBL2_CITFR</name>